<dbReference type="GO" id="GO:0004843">
    <property type="term" value="F:cysteine-type deubiquitinase activity"/>
    <property type="evidence" value="ECO:0007669"/>
    <property type="project" value="UniProtKB-UniRule"/>
</dbReference>
<sequence>MPPKTPRKVAPKPILQSAAEKDAPVANGSPVNSPKEVSPIPIKKRALSEVVETTEKQDEPVGKKTKNSSTTPTKDSPISPRFPSPADQPASKHDQETWQGFCEIESNPEYFSVMLREMGVQGVTVRDLYSLDSATINTLPQPIYGLVLLFRAREVASEKQEEECPANVWFSNQLPGHNSCATLAMLNTLLNHDGIVDIGENLRQFKEFTSTMTPYQRGETLASFDFVKNIHNSFAKKLDIYEDDKHLAYKVARSEQRKKLGIKSKRCGSEESIDSNASFEDSAHHFIAFVPIDGEVWKLDGMDGQPTCMGDYDAEDTDDWLTVASEHINLIMAAGDNDYNVIAIAQAPLARLRSEMSETVATFKYAKKRIATLNTDWASFLPAPEPGIDPAEPITPTMLESIGVFEDMLAKATVSPDVTKMIDCEEFPNLLERCSKLCGEQMRLRELIFTEMGNEEEENQKASERRLDMGPVIKKWLEMLAENGWLEANMERFMPDDPKKKVAAKKGGNILDAHEDNTHDTRTIGRFQASCLA</sequence>
<keyword evidence="2 6" id="KW-0645">Protease</keyword>
<dbReference type="GO" id="GO:0016579">
    <property type="term" value="P:protein deubiquitination"/>
    <property type="evidence" value="ECO:0007669"/>
    <property type="project" value="TreeGrafter"/>
</dbReference>
<evidence type="ECO:0000259" key="9">
    <source>
        <dbReference type="PROSITE" id="PS52048"/>
    </source>
</evidence>
<dbReference type="InterPro" id="IPR001578">
    <property type="entry name" value="Peptidase_C12_UCH"/>
</dbReference>
<feature type="compositionally biased region" description="Basic residues" evidence="8">
    <location>
        <begin position="1"/>
        <end position="10"/>
    </location>
</feature>
<proteinExistence type="inferred from homology"/>
<dbReference type="Gene3D" id="3.40.532.10">
    <property type="entry name" value="Peptidase C12, ubiquitin carboxyl-terminal hydrolase"/>
    <property type="match status" value="1"/>
</dbReference>
<keyword evidence="4 6" id="KW-0378">Hydrolase</keyword>
<reference evidence="10" key="1">
    <citation type="journal article" date="2020" name="Stud. Mycol.">
        <title>101 Dothideomycetes genomes: a test case for predicting lifestyles and emergence of pathogens.</title>
        <authorList>
            <person name="Haridas S."/>
            <person name="Albert R."/>
            <person name="Binder M."/>
            <person name="Bloem J."/>
            <person name="Labutti K."/>
            <person name="Salamov A."/>
            <person name="Andreopoulos B."/>
            <person name="Baker S."/>
            <person name="Barry K."/>
            <person name="Bills G."/>
            <person name="Bluhm B."/>
            <person name="Cannon C."/>
            <person name="Castanera R."/>
            <person name="Culley D."/>
            <person name="Daum C."/>
            <person name="Ezra D."/>
            <person name="Gonzalez J."/>
            <person name="Henrissat B."/>
            <person name="Kuo A."/>
            <person name="Liang C."/>
            <person name="Lipzen A."/>
            <person name="Lutzoni F."/>
            <person name="Magnuson J."/>
            <person name="Mondo S."/>
            <person name="Nolan M."/>
            <person name="Ohm R."/>
            <person name="Pangilinan J."/>
            <person name="Park H.-J."/>
            <person name="Ramirez L."/>
            <person name="Alfaro M."/>
            <person name="Sun H."/>
            <person name="Tritt A."/>
            <person name="Yoshinaga Y."/>
            <person name="Zwiers L.-H."/>
            <person name="Turgeon B."/>
            <person name="Goodwin S."/>
            <person name="Spatafora J."/>
            <person name="Crous P."/>
            <person name="Grigoriev I."/>
        </authorList>
    </citation>
    <scope>NUCLEOTIDE SEQUENCE</scope>
    <source>
        <strain evidence="10">CBS 279.74</strain>
    </source>
</reference>
<dbReference type="GO" id="GO:0006511">
    <property type="term" value="P:ubiquitin-dependent protein catabolic process"/>
    <property type="evidence" value="ECO:0007669"/>
    <property type="project" value="UniProtKB-UniRule"/>
</dbReference>
<dbReference type="SUPFAM" id="SSF54001">
    <property type="entry name" value="Cysteine proteinases"/>
    <property type="match status" value="1"/>
</dbReference>
<evidence type="ECO:0000256" key="5">
    <source>
        <dbReference type="ARBA" id="ARBA00022807"/>
    </source>
</evidence>
<feature type="domain" description="UCH catalytic" evidence="9">
    <location>
        <begin position="100"/>
        <end position="346"/>
    </location>
</feature>
<dbReference type="PANTHER" id="PTHR10589">
    <property type="entry name" value="UBIQUITIN CARBOXYL-TERMINAL HYDROLASE"/>
    <property type="match status" value="1"/>
</dbReference>
<keyword evidence="3 6" id="KW-0833">Ubl conjugation pathway</keyword>
<name>A0A6G1KMQ0_9PLEO</name>
<feature type="compositionally biased region" description="Low complexity" evidence="8">
    <location>
        <begin position="67"/>
        <end position="76"/>
    </location>
</feature>
<keyword evidence="5 6" id="KW-0788">Thiol protease</keyword>
<feature type="site" description="Transition state stabilizer" evidence="6">
    <location>
        <position position="173"/>
    </location>
</feature>
<organism evidence="10 11">
    <name type="scientific">Pleomassaria siparia CBS 279.74</name>
    <dbReference type="NCBI Taxonomy" id="1314801"/>
    <lineage>
        <taxon>Eukaryota</taxon>
        <taxon>Fungi</taxon>
        <taxon>Dikarya</taxon>
        <taxon>Ascomycota</taxon>
        <taxon>Pezizomycotina</taxon>
        <taxon>Dothideomycetes</taxon>
        <taxon>Pleosporomycetidae</taxon>
        <taxon>Pleosporales</taxon>
        <taxon>Pleomassariaceae</taxon>
        <taxon>Pleomassaria</taxon>
    </lineage>
</organism>
<evidence type="ECO:0000313" key="10">
    <source>
        <dbReference type="EMBL" id="KAF2714119.1"/>
    </source>
</evidence>
<dbReference type="EMBL" id="MU005765">
    <property type="protein sequence ID" value="KAF2714119.1"/>
    <property type="molecule type" value="Genomic_DNA"/>
</dbReference>
<dbReference type="Proteomes" id="UP000799428">
    <property type="component" value="Unassembled WGS sequence"/>
</dbReference>
<dbReference type="InterPro" id="IPR038765">
    <property type="entry name" value="Papain-like_cys_pep_sf"/>
</dbReference>
<evidence type="ECO:0000256" key="3">
    <source>
        <dbReference type="ARBA" id="ARBA00022786"/>
    </source>
</evidence>
<feature type="active site" description="Proton donor" evidence="6">
    <location>
        <position position="285"/>
    </location>
</feature>
<gene>
    <name evidence="10" type="ORF">K504DRAFT_154994</name>
</gene>
<dbReference type="GO" id="GO:0005737">
    <property type="term" value="C:cytoplasm"/>
    <property type="evidence" value="ECO:0007669"/>
    <property type="project" value="TreeGrafter"/>
</dbReference>
<dbReference type="PANTHER" id="PTHR10589:SF29">
    <property type="entry name" value="UBIQUITIN CARBOXYL-TERMINAL HYDROLASE"/>
    <property type="match status" value="1"/>
</dbReference>
<feature type="compositionally biased region" description="Basic and acidic residues" evidence="8">
    <location>
        <begin position="53"/>
        <end position="62"/>
    </location>
</feature>
<evidence type="ECO:0000313" key="11">
    <source>
        <dbReference type="Proteomes" id="UP000799428"/>
    </source>
</evidence>
<dbReference type="OrthoDB" id="1924260at2759"/>
<comment type="similarity">
    <text evidence="6 7">Belongs to the peptidase C12 family.</text>
</comment>
<evidence type="ECO:0000256" key="7">
    <source>
        <dbReference type="RuleBase" id="RU361215"/>
    </source>
</evidence>
<evidence type="ECO:0000256" key="6">
    <source>
        <dbReference type="PROSITE-ProRule" id="PRU01393"/>
    </source>
</evidence>
<evidence type="ECO:0000256" key="1">
    <source>
        <dbReference type="ARBA" id="ARBA00000707"/>
    </source>
</evidence>
<dbReference type="PROSITE" id="PS52048">
    <property type="entry name" value="UCH_DOMAIN"/>
    <property type="match status" value="1"/>
</dbReference>
<accession>A0A6G1KMQ0</accession>
<dbReference type="FunFam" id="3.40.532.10:FF:000010">
    <property type="entry name" value="Ubiquitin carboxyl-terminal hydrolase"/>
    <property type="match status" value="1"/>
</dbReference>
<dbReference type="Pfam" id="PF01088">
    <property type="entry name" value="Peptidase_C12"/>
    <property type="match status" value="1"/>
</dbReference>
<comment type="catalytic activity">
    <reaction evidence="1 6 7">
        <text>Thiol-dependent hydrolysis of ester, thioester, amide, peptide and isopeptide bonds formed by the C-terminal Gly of ubiquitin (a 76-residue protein attached to proteins as an intracellular targeting signal).</text>
        <dbReference type="EC" id="3.4.19.12"/>
    </reaction>
</comment>
<dbReference type="AlphaFoldDB" id="A0A6G1KMQ0"/>
<evidence type="ECO:0000256" key="2">
    <source>
        <dbReference type="ARBA" id="ARBA00022670"/>
    </source>
</evidence>
<feature type="region of interest" description="Disordered" evidence="8">
    <location>
        <begin position="1"/>
        <end position="96"/>
    </location>
</feature>
<keyword evidence="11" id="KW-1185">Reference proteome</keyword>
<protein>
    <recommendedName>
        <fullName evidence="7">Ubiquitin carboxyl-terminal hydrolase</fullName>
        <ecNumber evidence="7">3.4.19.12</ecNumber>
    </recommendedName>
</protein>
<feature type="site" description="Important for enzyme activity" evidence="6">
    <location>
        <position position="300"/>
    </location>
</feature>
<dbReference type="PRINTS" id="PR00707">
    <property type="entry name" value="UBCTHYDRLASE"/>
</dbReference>
<evidence type="ECO:0000256" key="8">
    <source>
        <dbReference type="SAM" id="MobiDB-lite"/>
    </source>
</evidence>
<dbReference type="EC" id="3.4.19.12" evidence="7"/>
<evidence type="ECO:0000256" key="4">
    <source>
        <dbReference type="ARBA" id="ARBA00022801"/>
    </source>
</evidence>
<feature type="active site" description="Nucleophile" evidence="6">
    <location>
        <position position="180"/>
    </location>
</feature>
<dbReference type="InterPro" id="IPR036959">
    <property type="entry name" value="Peptidase_C12_UCH_sf"/>
</dbReference>